<organism evidence="3 5">
    <name type="scientific">Streptomyces flavofungini</name>
    <dbReference type="NCBI Taxonomy" id="68200"/>
    <lineage>
        <taxon>Bacteria</taxon>
        <taxon>Bacillati</taxon>
        <taxon>Actinomycetota</taxon>
        <taxon>Actinomycetes</taxon>
        <taxon>Kitasatosporales</taxon>
        <taxon>Streptomycetaceae</taxon>
        <taxon>Streptomyces</taxon>
    </lineage>
</organism>
<accession>A0ABS0XD32</accession>
<dbReference type="GO" id="GO:0016787">
    <property type="term" value="F:hydrolase activity"/>
    <property type="evidence" value="ECO:0007669"/>
    <property type="project" value="UniProtKB-KW"/>
</dbReference>
<dbReference type="InterPro" id="IPR000073">
    <property type="entry name" value="AB_hydrolase_1"/>
</dbReference>
<dbReference type="Pfam" id="PF12697">
    <property type="entry name" value="Abhydrolase_6"/>
    <property type="match status" value="1"/>
</dbReference>
<dbReference type="Proteomes" id="UP000634780">
    <property type="component" value="Unassembled WGS sequence"/>
</dbReference>
<dbReference type="InterPro" id="IPR029058">
    <property type="entry name" value="AB_hydrolase_fold"/>
</dbReference>
<keyword evidence="5" id="KW-1185">Reference proteome</keyword>
<sequence>METTVAVDGGEVWARDEGDPAGPGLPLVLLHPGIGDSRIWDGVVPALTGRRRVIRYDARGFGRSPTPTTSYSQRRDALAVLDRFGIERAVLAASSMGGATSLSVALAEPDRVAGLALIAPGVTGASGLKPPEVMVEIEQLAKAGDMDGLVAMALRLWASADPAPDGAPARQLRGAIPAWFTTYAHDVADPPAYDRLGEVAAPCVLALCERDQPAVIAVNEEMAARIPDCRLVRLADCDHFPTLREPGTVARLIGELCAQVDPPG</sequence>
<evidence type="ECO:0000256" key="1">
    <source>
        <dbReference type="ARBA" id="ARBA00022801"/>
    </source>
</evidence>
<dbReference type="PANTHER" id="PTHR43798:SF31">
    <property type="entry name" value="AB HYDROLASE SUPERFAMILY PROTEIN YCLE"/>
    <property type="match status" value="1"/>
</dbReference>
<keyword evidence="1 3" id="KW-0378">Hydrolase</keyword>
<gene>
    <name evidence="3" type="ORF">JGB26_29225</name>
    <name evidence="4" type="ORF">JGB26_40460</name>
</gene>
<name>A0ABS0XD32_9ACTN</name>
<dbReference type="Gene3D" id="3.40.50.1820">
    <property type="entry name" value="alpha/beta hydrolase"/>
    <property type="match status" value="1"/>
</dbReference>
<dbReference type="PRINTS" id="PR00111">
    <property type="entry name" value="ABHYDROLASE"/>
</dbReference>
<protein>
    <submittedName>
        <fullName evidence="3">Alpha/beta hydrolase</fullName>
    </submittedName>
</protein>
<comment type="caution">
    <text evidence="3">The sequence shown here is derived from an EMBL/GenBank/DDBJ whole genome shotgun (WGS) entry which is preliminary data.</text>
</comment>
<dbReference type="RefSeq" id="WP_190117211.1">
    <property type="nucleotide sequence ID" value="NZ_BMVR01000007.1"/>
</dbReference>
<dbReference type="PANTHER" id="PTHR43798">
    <property type="entry name" value="MONOACYLGLYCEROL LIPASE"/>
    <property type="match status" value="1"/>
</dbReference>
<evidence type="ECO:0000313" key="5">
    <source>
        <dbReference type="Proteomes" id="UP000634780"/>
    </source>
</evidence>
<feature type="domain" description="AB hydrolase-1" evidence="2">
    <location>
        <begin position="27"/>
        <end position="251"/>
    </location>
</feature>
<evidence type="ECO:0000313" key="3">
    <source>
        <dbReference type="EMBL" id="MBJ3811128.1"/>
    </source>
</evidence>
<reference evidence="3 5" key="1">
    <citation type="submission" date="2020-12" db="EMBL/GenBank/DDBJ databases">
        <title>Streptomyces typhae sp. nov., a novel endophytic actinomycete isolated from the root of cattail pollen (Typha angustifolia L.).</title>
        <authorList>
            <person name="Peng C."/>
            <person name="Liu C."/>
        </authorList>
    </citation>
    <scope>NUCLEOTIDE SEQUENCE [LARGE SCALE GENOMIC DNA]</scope>
    <source>
        <strain evidence="3 5">JCM 4753</strain>
    </source>
</reference>
<dbReference type="SUPFAM" id="SSF53474">
    <property type="entry name" value="alpha/beta-Hydrolases"/>
    <property type="match status" value="1"/>
</dbReference>
<evidence type="ECO:0000313" key="4">
    <source>
        <dbReference type="EMBL" id="MBJ3813256.1"/>
    </source>
</evidence>
<dbReference type="EMBL" id="JAEKOZ010000023">
    <property type="protein sequence ID" value="MBJ3811128.1"/>
    <property type="molecule type" value="Genomic_DNA"/>
</dbReference>
<dbReference type="EMBL" id="JAEKOZ010000060">
    <property type="protein sequence ID" value="MBJ3813256.1"/>
    <property type="molecule type" value="Genomic_DNA"/>
</dbReference>
<evidence type="ECO:0000259" key="2">
    <source>
        <dbReference type="Pfam" id="PF12697"/>
    </source>
</evidence>
<proteinExistence type="predicted"/>
<dbReference type="InterPro" id="IPR050266">
    <property type="entry name" value="AB_hydrolase_sf"/>
</dbReference>